<evidence type="ECO:0000256" key="1">
    <source>
        <dbReference type="SAM" id="SignalP"/>
    </source>
</evidence>
<feature type="signal peptide" evidence="1">
    <location>
        <begin position="1"/>
        <end position="27"/>
    </location>
</feature>
<organism evidence="2 3">
    <name type="scientific">Marininema mesophilum</name>
    <dbReference type="NCBI Taxonomy" id="1048340"/>
    <lineage>
        <taxon>Bacteria</taxon>
        <taxon>Bacillati</taxon>
        <taxon>Bacillota</taxon>
        <taxon>Bacilli</taxon>
        <taxon>Bacillales</taxon>
        <taxon>Thermoactinomycetaceae</taxon>
        <taxon>Marininema</taxon>
    </lineage>
</organism>
<feature type="chain" id="PRO_5011702136" evidence="1">
    <location>
        <begin position="28"/>
        <end position="158"/>
    </location>
</feature>
<dbReference type="OrthoDB" id="2987995at2"/>
<keyword evidence="3" id="KW-1185">Reference proteome</keyword>
<dbReference type="RefSeq" id="WP_091736818.1">
    <property type="nucleotide sequence ID" value="NZ_FNNQ01000003.1"/>
</dbReference>
<gene>
    <name evidence="2" type="ORF">SAMN05444487_103196</name>
</gene>
<evidence type="ECO:0000313" key="2">
    <source>
        <dbReference type="EMBL" id="SDW45464.1"/>
    </source>
</evidence>
<evidence type="ECO:0000313" key="3">
    <source>
        <dbReference type="Proteomes" id="UP000198534"/>
    </source>
</evidence>
<proteinExistence type="predicted"/>
<keyword evidence="1" id="KW-0732">Signal</keyword>
<accession>A0A1H2TQ98</accession>
<protein>
    <submittedName>
        <fullName evidence="2">Uncharacterized protein</fullName>
    </submittedName>
</protein>
<dbReference type="Proteomes" id="UP000198534">
    <property type="component" value="Unassembled WGS sequence"/>
</dbReference>
<name>A0A1H2TQ98_9BACL</name>
<dbReference type="AlphaFoldDB" id="A0A1H2TQ98"/>
<reference evidence="2 3" key="1">
    <citation type="submission" date="2016-10" db="EMBL/GenBank/DDBJ databases">
        <authorList>
            <person name="de Groot N.N."/>
        </authorList>
    </citation>
    <scope>NUCLEOTIDE SEQUENCE [LARGE SCALE GENOMIC DNA]</scope>
    <source>
        <strain evidence="2 3">DSM 45610</strain>
    </source>
</reference>
<dbReference type="EMBL" id="FNNQ01000003">
    <property type="protein sequence ID" value="SDW45464.1"/>
    <property type="molecule type" value="Genomic_DNA"/>
</dbReference>
<sequence>MQHARRILPIMTAFALFFTLATPAAFASGSDGKTAKGKTTYQVDGTAKGKKTFHLVLKKVQKAAGKQKAYKAKGKWTINVGKAYNLPPLYSHTSKKLTGNEYFHFASKKLKLSPGKKYEVYGEFDGTVHGKKVVKGVLFKIQVTKNHNMKVIKKRLYF</sequence>